<protein>
    <recommendedName>
        <fullName evidence="2">phosphoglycerate mutase (2,3-diphosphoglycerate-dependent)</fullName>
        <ecNumber evidence="2">5.4.2.11</ecNumber>
    </recommendedName>
</protein>
<proteinExistence type="inferred from homology"/>
<feature type="non-terminal residue" evidence="6">
    <location>
        <position position="1"/>
    </location>
</feature>
<name>A0A382CXH8_9ZZZZ</name>
<dbReference type="SUPFAM" id="SSF53254">
    <property type="entry name" value="Phosphoglycerate mutase-like"/>
    <property type="match status" value="1"/>
</dbReference>
<keyword evidence="3" id="KW-0324">Glycolysis</keyword>
<dbReference type="SMART" id="SM00855">
    <property type="entry name" value="PGAM"/>
    <property type="match status" value="1"/>
</dbReference>
<evidence type="ECO:0000256" key="2">
    <source>
        <dbReference type="ARBA" id="ARBA00012028"/>
    </source>
</evidence>
<dbReference type="Gene3D" id="3.40.50.1240">
    <property type="entry name" value="Phosphoglycerate mutase-like"/>
    <property type="match status" value="1"/>
</dbReference>
<accession>A0A382CXH8</accession>
<dbReference type="PANTHER" id="PTHR11931">
    <property type="entry name" value="PHOSPHOGLYCERATE MUTASE"/>
    <property type="match status" value="1"/>
</dbReference>
<dbReference type="GO" id="GO:0006096">
    <property type="term" value="P:glycolytic process"/>
    <property type="evidence" value="ECO:0007669"/>
    <property type="project" value="UniProtKB-KW"/>
</dbReference>
<evidence type="ECO:0000256" key="3">
    <source>
        <dbReference type="ARBA" id="ARBA00023152"/>
    </source>
</evidence>
<sequence length="159" mass="17905">LITIYFEGHALTSDNEANLASGHNDVDLSDGGRSQAAGEKRQRYEDLGIDIIFTSDLRRAYDTAKLMFEGRNIPIFQDARLRECDYGDLTQRPRTEMTAVRAESISNPFPNGESLQQVMDRMKNFIDDLSPNYHDQSILIIGHAGTLWGLEHHVNGIPL</sequence>
<dbReference type="Pfam" id="PF00300">
    <property type="entry name" value="His_Phos_1"/>
    <property type="match status" value="1"/>
</dbReference>
<evidence type="ECO:0000256" key="5">
    <source>
        <dbReference type="SAM" id="MobiDB-lite"/>
    </source>
</evidence>
<dbReference type="AlphaFoldDB" id="A0A382CXH8"/>
<dbReference type="InterPro" id="IPR005952">
    <property type="entry name" value="Phosphogly_mut1"/>
</dbReference>
<feature type="region of interest" description="Disordered" evidence="5">
    <location>
        <begin position="21"/>
        <end position="40"/>
    </location>
</feature>
<gene>
    <name evidence="6" type="ORF">METZ01_LOCUS183386</name>
</gene>
<evidence type="ECO:0000256" key="4">
    <source>
        <dbReference type="ARBA" id="ARBA00023235"/>
    </source>
</evidence>
<dbReference type="InterPro" id="IPR029033">
    <property type="entry name" value="His_PPase_superfam"/>
</dbReference>
<dbReference type="InterPro" id="IPR013078">
    <property type="entry name" value="His_Pase_superF_clade-1"/>
</dbReference>
<comment type="similarity">
    <text evidence="1">Belongs to the phosphoglycerate mutase family. BPG-dependent PGAM subfamily.</text>
</comment>
<keyword evidence="4" id="KW-0413">Isomerase</keyword>
<dbReference type="CDD" id="cd07067">
    <property type="entry name" value="HP_PGM_like"/>
    <property type="match status" value="1"/>
</dbReference>
<evidence type="ECO:0000256" key="1">
    <source>
        <dbReference type="ARBA" id="ARBA00006717"/>
    </source>
</evidence>
<evidence type="ECO:0000313" key="6">
    <source>
        <dbReference type="EMBL" id="SVB30532.1"/>
    </source>
</evidence>
<organism evidence="6">
    <name type="scientific">marine metagenome</name>
    <dbReference type="NCBI Taxonomy" id="408172"/>
    <lineage>
        <taxon>unclassified sequences</taxon>
        <taxon>metagenomes</taxon>
        <taxon>ecological metagenomes</taxon>
    </lineage>
</organism>
<dbReference type="GO" id="GO:0004619">
    <property type="term" value="F:phosphoglycerate mutase activity"/>
    <property type="evidence" value="ECO:0007669"/>
    <property type="project" value="UniProtKB-EC"/>
</dbReference>
<dbReference type="EMBL" id="UINC01036489">
    <property type="protein sequence ID" value="SVB30532.1"/>
    <property type="molecule type" value="Genomic_DNA"/>
</dbReference>
<dbReference type="EC" id="5.4.2.11" evidence="2"/>
<feature type="non-terminal residue" evidence="6">
    <location>
        <position position="159"/>
    </location>
</feature>
<reference evidence="6" key="1">
    <citation type="submission" date="2018-05" db="EMBL/GenBank/DDBJ databases">
        <authorList>
            <person name="Lanie J.A."/>
            <person name="Ng W.-L."/>
            <person name="Kazmierczak K.M."/>
            <person name="Andrzejewski T.M."/>
            <person name="Davidsen T.M."/>
            <person name="Wayne K.J."/>
            <person name="Tettelin H."/>
            <person name="Glass J.I."/>
            <person name="Rusch D."/>
            <person name="Podicherti R."/>
            <person name="Tsui H.-C.T."/>
            <person name="Winkler M.E."/>
        </authorList>
    </citation>
    <scope>NUCLEOTIDE SEQUENCE</scope>
</reference>